<evidence type="ECO:0000313" key="1">
    <source>
        <dbReference type="EMBL" id="JAD78506.1"/>
    </source>
</evidence>
<accession>A0A0A9CSE5</accession>
<protein>
    <submittedName>
        <fullName evidence="1">Uncharacterized protein</fullName>
    </submittedName>
</protein>
<dbReference type="EMBL" id="GBRH01219389">
    <property type="protein sequence ID" value="JAD78506.1"/>
    <property type="molecule type" value="Transcribed_RNA"/>
</dbReference>
<reference evidence="1" key="1">
    <citation type="submission" date="2014-09" db="EMBL/GenBank/DDBJ databases">
        <authorList>
            <person name="Magalhaes I.L.F."/>
            <person name="Oliveira U."/>
            <person name="Santos F.R."/>
            <person name="Vidigal T.H.D.A."/>
            <person name="Brescovit A.D."/>
            <person name="Santos A.J."/>
        </authorList>
    </citation>
    <scope>NUCLEOTIDE SEQUENCE</scope>
    <source>
        <tissue evidence="1">Shoot tissue taken approximately 20 cm above the soil surface</tissue>
    </source>
</reference>
<reference evidence="1" key="2">
    <citation type="journal article" date="2015" name="Data Brief">
        <title>Shoot transcriptome of the giant reed, Arundo donax.</title>
        <authorList>
            <person name="Barrero R.A."/>
            <person name="Guerrero F.D."/>
            <person name="Moolhuijzen P."/>
            <person name="Goolsby J.A."/>
            <person name="Tidwell J."/>
            <person name="Bellgard S.E."/>
            <person name="Bellgard M.I."/>
        </authorList>
    </citation>
    <scope>NUCLEOTIDE SEQUENCE</scope>
    <source>
        <tissue evidence="1">Shoot tissue taken approximately 20 cm above the soil surface</tissue>
    </source>
</reference>
<dbReference type="AlphaFoldDB" id="A0A0A9CSE5"/>
<proteinExistence type="predicted"/>
<sequence length="69" mass="7920">MRISSEEFPPEYLDTFFRSHKKLCLKAAQKAELSAADTCLWFLPTQRLCKKSKTNCCPMPAFDGMESKN</sequence>
<name>A0A0A9CSE5_ARUDO</name>
<organism evidence="1">
    <name type="scientific">Arundo donax</name>
    <name type="common">Giant reed</name>
    <name type="synonym">Donax arundinaceus</name>
    <dbReference type="NCBI Taxonomy" id="35708"/>
    <lineage>
        <taxon>Eukaryota</taxon>
        <taxon>Viridiplantae</taxon>
        <taxon>Streptophyta</taxon>
        <taxon>Embryophyta</taxon>
        <taxon>Tracheophyta</taxon>
        <taxon>Spermatophyta</taxon>
        <taxon>Magnoliopsida</taxon>
        <taxon>Liliopsida</taxon>
        <taxon>Poales</taxon>
        <taxon>Poaceae</taxon>
        <taxon>PACMAD clade</taxon>
        <taxon>Arundinoideae</taxon>
        <taxon>Arundineae</taxon>
        <taxon>Arundo</taxon>
    </lineage>
</organism>